<feature type="chain" id="PRO_5013363283" description="P pilus assembly protein, chaperone PapD" evidence="1">
    <location>
        <begin position="24"/>
        <end position="256"/>
    </location>
</feature>
<dbReference type="AlphaFoldDB" id="A0A1S6HNI1"/>
<name>A0A1S6HNI1_9GAMM</name>
<dbReference type="InterPro" id="IPR013783">
    <property type="entry name" value="Ig-like_fold"/>
</dbReference>
<keyword evidence="1" id="KW-0732">Signal</keyword>
<reference evidence="2 3" key="1">
    <citation type="submission" date="2016-03" db="EMBL/GenBank/DDBJ databases">
        <title>Complete genome sequence of Shewanella psychrophila WP2, a deep sea bacterium isolated from west Pacific sediment.</title>
        <authorList>
            <person name="Xu G."/>
            <person name="Jian H."/>
        </authorList>
    </citation>
    <scope>NUCLEOTIDE SEQUENCE [LARGE SCALE GENOMIC DNA]</scope>
    <source>
        <strain evidence="2 3">WP2</strain>
    </source>
</reference>
<dbReference type="Proteomes" id="UP000189545">
    <property type="component" value="Chromosome"/>
</dbReference>
<dbReference type="KEGG" id="spsw:Sps_01926"/>
<accession>A0A1S6HNI1</accession>
<protein>
    <recommendedName>
        <fullName evidence="4">P pilus assembly protein, chaperone PapD</fullName>
    </recommendedName>
</protein>
<gene>
    <name evidence="2" type="ORF">Sps_01926</name>
</gene>
<evidence type="ECO:0000313" key="3">
    <source>
        <dbReference type="Proteomes" id="UP000189545"/>
    </source>
</evidence>
<dbReference type="Gene3D" id="2.60.40.10">
    <property type="entry name" value="Immunoglobulins"/>
    <property type="match status" value="1"/>
</dbReference>
<evidence type="ECO:0000256" key="1">
    <source>
        <dbReference type="SAM" id="SignalP"/>
    </source>
</evidence>
<keyword evidence="3" id="KW-1185">Reference proteome</keyword>
<dbReference type="EMBL" id="CP014782">
    <property type="protein sequence ID" value="AQS37086.1"/>
    <property type="molecule type" value="Genomic_DNA"/>
</dbReference>
<organism evidence="2 3">
    <name type="scientific">Shewanella psychrophila</name>
    <dbReference type="NCBI Taxonomy" id="225848"/>
    <lineage>
        <taxon>Bacteria</taxon>
        <taxon>Pseudomonadati</taxon>
        <taxon>Pseudomonadota</taxon>
        <taxon>Gammaproteobacteria</taxon>
        <taxon>Alteromonadales</taxon>
        <taxon>Shewanellaceae</taxon>
        <taxon>Shewanella</taxon>
    </lineage>
</organism>
<feature type="signal peptide" evidence="1">
    <location>
        <begin position="1"/>
        <end position="23"/>
    </location>
</feature>
<proteinExistence type="predicted"/>
<evidence type="ECO:0008006" key="4">
    <source>
        <dbReference type="Google" id="ProtNLM"/>
    </source>
</evidence>
<dbReference type="STRING" id="225848.Sps_01926"/>
<evidence type="ECO:0000313" key="2">
    <source>
        <dbReference type="EMBL" id="AQS37086.1"/>
    </source>
</evidence>
<dbReference type="RefSeq" id="WP_077752298.1">
    <property type="nucleotide sequence ID" value="NZ_CP014782.1"/>
</dbReference>
<dbReference type="OrthoDB" id="5906622at2"/>
<sequence>MNAFKSLLFICLSLSVFDTQAMAISSLMLTNADNQAGVFTLDNTDEITYFLQTSMSKVEIVDNEIIKIPYTRENLDSWGIATKPSKLVIEPNMVKEILVESICGDKCVTDRDQVYQINIQPVSYSTEGKEQSKISMLFGFSPYYIVPAKESKVEYLLAYKGETIMAKNSGNTMIDIVIDQCSKNKASITNTNTSTNSNGKGGDESDRALCKANFTILAGRTRNVHVPNDLQRDELEVMVLNHDESFKEEITLNRGE</sequence>